<evidence type="ECO:0000313" key="1">
    <source>
        <dbReference type="EMBL" id="TKI02580.1"/>
    </source>
</evidence>
<reference evidence="1 2" key="1">
    <citation type="submission" date="2019-04" db="EMBL/GenBank/DDBJ databases">
        <authorList>
            <person name="Li M."/>
            <person name="Gao C."/>
        </authorList>
    </citation>
    <scope>NUCLEOTIDE SEQUENCE [LARGE SCALE GENOMIC DNA]</scope>
    <source>
        <strain evidence="1 2">BGMRC 2031</strain>
    </source>
</reference>
<accession>A0ABY2SEA1</accession>
<proteinExistence type="predicted"/>
<name>A0ABY2SEA1_9HYPH</name>
<dbReference type="EMBL" id="SZPQ01000069">
    <property type="protein sequence ID" value="TKI02580.1"/>
    <property type="molecule type" value="Genomic_DNA"/>
</dbReference>
<evidence type="ECO:0000313" key="2">
    <source>
        <dbReference type="Proteomes" id="UP000305202"/>
    </source>
</evidence>
<dbReference type="Proteomes" id="UP000305202">
    <property type="component" value="Unassembled WGS sequence"/>
</dbReference>
<organism evidence="1 2">
    <name type="scientific">Martelella alba</name>
    <dbReference type="NCBI Taxonomy" id="2590451"/>
    <lineage>
        <taxon>Bacteria</taxon>
        <taxon>Pseudomonadati</taxon>
        <taxon>Pseudomonadota</taxon>
        <taxon>Alphaproteobacteria</taxon>
        <taxon>Hyphomicrobiales</taxon>
        <taxon>Aurantimonadaceae</taxon>
        <taxon>Martelella</taxon>
    </lineage>
</organism>
<keyword evidence="2" id="KW-1185">Reference proteome</keyword>
<sequence>FTSQKVFREEIHRFFSEILPGLAGVLASRINDNFQTLKNATSS</sequence>
<feature type="non-terminal residue" evidence="1">
    <location>
        <position position="1"/>
    </location>
</feature>
<comment type="caution">
    <text evidence="1">The sequence shown here is derived from an EMBL/GenBank/DDBJ whole genome shotgun (WGS) entry which is preliminary data.</text>
</comment>
<protein>
    <submittedName>
        <fullName evidence="1">IS630 family transposase</fullName>
    </submittedName>
</protein>
<gene>
    <name evidence="1" type="ORF">FCN80_24475</name>
</gene>